<name>A0A9N9D2C3_9GLOM</name>
<dbReference type="InterPro" id="IPR058210">
    <property type="entry name" value="SACS/Nov_dom"/>
</dbReference>
<reference evidence="2" key="1">
    <citation type="submission" date="2021-06" db="EMBL/GenBank/DDBJ databases">
        <authorList>
            <person name="Kallberg Y."/>
            <person name="Tangrot J."/>
            <person name="Rosling A."/>
        </authorList>
    </citation>
    <scope>NUCLEOTIDE SEQUENCE</scope>
    <source>
        <strain evidence="2">MA453B</strain>
    </source>
</reference>
<sequence>MNFDAFRNKLLSKPKYEFRVEVNQRCLIDKMLARYSSEFAVFRELLQNSDDAKSSAAKIVFMGTNGGTHSRMLFKNNGFVFRQQDWDRLKKIAEGNLDEQKIGAFGVGFYSVFSICEEPFVSSGKLGMAFHWKGDQLLVNHGPIDNSDTKWTTFLLDMREHLKFPDLDELGRFLATALGFTANLRKISVYFNEDRVIRISKEVNPPRPINIRSDINSESPKKMFKLESVNVQTVKFDAYKTVIPHGTVSLSNCLKKSATVCFQIASGNLKAQIDDNFSSEMERLTKKKPPGQTTIQIILPGYKDLEFSDVVDKKPLSKLISRLSTTKNKHTNIDDDFSCAFNYNSTDESFDIFKDLLPFPEQGRIFIGFRTHQTTGYSVNLAARVIPTVERESIDLAQKTLTIYNTEMLCLAGTLCRLLYEDEMNQISQLYQVESNNDKVMLKKRSAHALKHFTFNSSTPDIKVGNIIETQFYKCCSSPLSILSTHGVKAIKVVRLLNPEMATFIKTVPAVPKVIEDQCAEYFKRANTILKIIEKASISDVFEELKNRTRNQCEMSQNEMVALMNWWIIFRWRQQNFPKSVYDKLMQLAVVRIENKNVCLKVIRYFQNPEVIRPGLDIPPEVLPYAISKYFDGRELQKSFNWTELTLVTWTQYIIKKHNLKYDPVFAEKFINVLSQGFKSLEMKDRSTICQLLSEIECIPTQFGMKKPKESYFPDETLFSDLPNVSINVNEEFFTMLGIHKHVELERVFARLVNSKNLNHMKLLEYFTKRAGDLNDTNIDKLKKAPVWIKESAGNNKLEINARRYLARELYVPSDKNRDLELPVIQWEGDWNKHSEEAKFINMLGLQEYPSFQTIMKLMTDKSFSLRGKALKYFVNNFNKKYSIAYKPSLVQEKFLPCANSNVYAKPSECYSIPDCAKMGFNVLHQDWRLWAGQLGVKQHPDNLLLLNKLEQNPPRNTDDAERIFGYLATRSGYFLSSNWTRLQNIAFIPVQDEVSPYRTIYYKSKDCLFKSSKEIYADLFPCVDFGYDANKFLESCGVKREPSASDLAECLTRSSQKFWSNLNDKSQYIAILQTIANNYGSINYETLNKMRRYPILMGVKKHDKSPDIYYLASASNIFINDNDKYKDMFNPFTCPFDDKLELFYQDLGCQSLDASVTEEPQRIGIKKDSSISSAVKQRIMERIPGYYSSIINGKFRVDETWIQRLKVRVVDRIDMNYKLITTHQNQIKTAQASACISQNENSFILYITNDNNDINYADIATSLTKHIHEKPNRQNRINLFTYLTSSLENLRRLGYPTEKVKITAAAPSLPVSGKTLSPVAVPVPTNISYDELEKKLFNGINSCKSNGQKHVPRDNSPVIETTVPESHYESPLKYVKTLNSIEFHIPESLNPYNILNATMEKQLKCFIDVLIRQHPVF</sequence>
<dbReference type="OrthoDB" id="10031156at2759"/>
<dbReference type="NCBIfam" id="NF047352">
    <property type="entry name" value="P_loop_sacsin"/>
    <property type="match status" value="1"/>
</dbReference>
<dbReference type="Gene3D" id="3.30.565.10">
    <property type="entry name" value="Histidine kinase-like ATPase, C-terminal domain"/>
    <property type="match status" value="1"/>
</dbReference>
<organism evidence="2 3">
    <name type="scientific">Dentiscutata erythropus</name>
    <dbReference type="NCBI Taxonomy" id="1348616"/>
    <lineage>
        <taxon>Eukaryota</taxon>
        <taxon>Fungi</taxon>
        <taxon>Fungi incertae sedis</taxon>
        <taxon>Mucoromycota</taxon>
        <taxon>Glomeromycotina</taxon>
        <taxon>Glomeromycetes</taxon>
        <taxon>Diversisporales</taxon>
        <taxon>Gigasporaceae</taxon>
        <taxon>Dentiscutata</taxon>
    </lineage>
</organism>
<proteinExistence type="predicted"/>
<gene>
    <name evidence="2" type="ORF">DERYTH_LOCUS8617</name>
</gene>
<comment type="caution">
    <text evidence="2">The sequence shown here is derived from an EMBL/GenBank/DDBJ whole genome shotgun (WGS) entry which is preliminary data.</text>
</comment>
<protein>
    <submittedName>
        <fullName evidence="2">1577_t:CDS:1</fullName>
    </submittedName>
</protein>
<dbReference type="InterPro" id="IPR022155">
    <property type="entry name" value="DUF3684"/>
</dbReference>
<dbReference type="PANTHER" id="PTHR47839:SF1">
    <property type="entry name" value="DOMAIN PROTEIN, PUTATIVE (AFU_ORTHOLOGUE AFUA_6G04830)-RELATED"/>
    <property type="match status" value="1"/>
</dbReference>
<dbReference type="PANTHER" id="PTHR47839">
    <property type="entry name" value="DOMAIN PROTEIN, PUTATIVE (AFU_ORTHOLOGUE AFUA_6G04830)-RELATED"/>
    <property type="match status" value="1"/>
</dbReference>
<dbReference type="Pfam" id="PF12449">
    <property type="entry name" value="DUF3684"/>
    <property type="match status" value="2"/>
</dbReference>
<dbReference type="EMBL" id="CAJVPY010004484">
    <property type="protein sequence ID" value="CAG8620630.1"/>
    <property type="molecule type" value="Genomic_DNA"/>
</dbReference>
<dbReference type="SUPFAM" id="SSF55874">
    <property type="entry name" value="ATPase domain of HSP90 chaperone/DNA topoisomerase II/histidine kinase"/>
    <property type="match status" value="1"/>
</dbReference>
<dbReference type="Proteomes" id="UP000789405">
    <property type="component" value="Unassembled WGS sequence"/>
</dbReference>
<dbReference type="Pfam" id="PF25794">
    <property type="entry name" value="SACS"/>
    <property type="match status" value="1"/>
</dbReference>
<dbReference type="InterPro" id="IPR036890">
    <property type="entry name" value="HATPase_C_sf"/>
</dbReference>
<feature type="domain" description="Sacsin/Nov" evidence="1">
    <location>
        <begin position="28"/>
        <end position="125"/>
    </location>
</feature>
<accession>A0A9N9D2C3</accession>
<evidence type="ECO:0000259" key="1">
    <source>
        <dbReference type="Pfam" id="PF25794"/>
    </source>
</evidence>
<keyword evidence="3" id="KW-1185">Reference proteome</keyword>
<evidence type="ECO:0000313" key="3">
    <source>
        <dbReference type="Proteomes" id="UP000789405"/>
    </source>
</evidence>
<evidence type="ECO:0000313" key="2">
    <source>
        <dbReference type="EMBL" id="CAG8620630.1"/>
    </source>
</evidence>